<organism evidence="12 13">
    <name type="scientific">Folsomia candida</name>
    <name type="common">Springtail</name>
    <dbReference type="NCBI Taxonomy" id="158441"/>
    <lineage>
        <taxon>Eukaryota</taxon>
        <taxon>Metazoa</taxon>
        <taxon>Ecdysozoa</taxon>
        <taxon>Arthropoda</taxon>
        <taxon>Hexapoda</taxon>
        <taxon>Collembola</taxon>
        <taxon>Entomobryomorpha</taxon>
        <taxon>Isotomoidea</taxon>
        <taxon>Isotomidae</taxon>
        <taxon>Proisotominae</taxon>
        <taxon>Folsomia</taxon>
    </lineage>
</organism>
<reference evidence="12 13" key="1">
    <citation type="submission" date="2015-12" db="EMBL/GenBank/DDBJ databases">
        <title>The genome of Folsomia candida.</title>
        <authorList>
            <person name="Faddeeva A."/>
            <person name="Derks M.F."/>
            <person name="Anvar Y."/>
            <person name="Smit S."/>
            <person name="Van Straalen N."/>
            <person name="Roelofs D."/>
        </authorList>
    </citation>
    <scope>NUCLEOTIDE SEQUENCE [LARGE SCALE GENOMIC DNA]</scope>
    <source>
        <strain evidence="12 13">VU population</strain>
        <tissue evidence="12">Whole body</tissue>
    </source>
</reference>
<dbReference type="InterPro" id="IPR050122">
    <property type="entry name" value="RTK"/>
</dbReference>
<feature type="domain" description="Ig-like" evidence="11">
    <location>
        <begin position="407"/>
        <end position="514"/>
    </location>
</feature>
<proteinExistence type="predicted"/>
<dbReference type="Gene3D" id="2.60.40.10">
    <property type="entry name" value="Immunoglobulins"/>
    <property type="match status" value="1"/>
</dbReference>
<evidence type="ECO:0000259" key="10">
    <source>
        <dbReference type="PROSITE" id="PS50011"/>
    </source>
</evidence>
<keyword evidence="2 9" id="KW-0812">Transmembrane</keyword>
<dbReference type="InterPro" id="IPR011009">
    <property type="entry name" value="Kinase-like_dom_sf"/>
</dbReference>
<feature type="non-terminal residue" evidence="12">
    <location>
        <position position="1"/>
    </location>
</feature>
<comment type="caution">
    <text evidence="12">The sequence shown here is derived from an EMBL/GenBank/DDBJ whole genome shotgun (WGS) entry which is preliminary data.</text>
</comment>
<evidence type="ECO:0000256" key="4">
    <source>
        <dbReference type="ARBA" id="ARBA00023136"/>
    </source>
</evidence>
<dbReference type="InterPro" id="IPR036179">
    <property type="entry name" value="Ig-like_dom_sf"/>
</dbReference>
<accession>A0A226D456</accession>
<comment type="subcellular location">
    <subcellularLocation>
        <location evidence="1">Membrane</location>
        <topology evidence="1">Single-pass membrane protein</topology>
    </subcellularLocation>
</comment>
<evidence type="ECO:0000313" key="12">
    <source>
        <dbReference type="EMBL" id="OXA40342.1"/>
    </source>
</evidence>
<keyword evidence="6" id="KW-0325">Glycoprotein</keyword>
<dbReference type="SUPFAM" id="SSF48726">
    <property type="entry name" value="Immunoglobulin"/>
    <property type="match status" value="1"/>
</dbReference>
<dbReference type="GO" id="GO:0005886">
    <property type="term" value="C:plasma membrane"/>
    <property type="evidence" value="ECO:0007669"/>
    <property type="project" value="TreeGrafter"/>
</dbReference>
<dbReference type="GO" id="GO:0005524">
    <property type="term" value="F:ATP binding"/>
    <property type="evidence" value="ECO:0007669"/>
    <property type="project" value="UniProtKB-UniRule"/>
</dbReference>
<dbReference type="GO" id="GO:0004714">
    <property type="term" value="F:transmembrane receptor protein tyrosine kinase activity"/>
    <property type="evidence" value="ECO:0007669"/>
    <property type="project" value="TreeGrafter"/>
</dbReference>
<evidence type="ECO:0000256" key="5">
    <source>
        <dbReference type="ARBA" id="ARBA00023157"/>
    </source>
</evidence>
<dbReference type="GO" id="GO:0043235">
    <property type="term" value="C:receptor complex"/>
    <property type="evidence" value="ECO:0007669"/>
    <property type="project" value="TreeGrafter"/>
</dbReference>
<evidence type="ECO:0000313" key="13">
    <source>
        <dbReference type="Proteomes" id="UP000198287"/>
    </source>
</evidence>
<feature type="compositionally biased region" description="Polar residues" evidence="8">
    <location>
        <begin position="249"/>
        <end position="258"/>
    </location>
</feature>
<evidence type="ECO:0000256" key="9">
    <source>
        <dbReference type="SAM" id="Phobius"/>
    </source>
</evidence>
<feature type="binding site" evidence="7">
    <location>
        <position position="630"/>
    </location>
    <ligand>
        <name>ATP</name>
        <dbReference type="ChEBI" id="CHEBI:30616"/>
    </ligand>
</feature>
<feature type="region of interest" description="Disordered" evidence="8">
    <location>
        <begin position="188"/>
        <end position="212"/>
    </location>
</feature>
<dbReference type="Gene3D" id="1.10.530.10">
    <property type="match status" value="1"/>
</dbReference>
<gene>
    <name evidence="12" type="ORF">Fcan01_24900</name>
</gene>
<dbReference type="PROSITE" id="PS00107">
    <property type="entry name" value="PROTEIN_KINASE_ATP"/>
    <property type="match status" value="1"/>
</dbReference>
<dbReference type="InterPro" id="IPR001916">
    <property type="entry name" value="Glyco_hydro_22"/>
</dbReference>
<dbReference type="PROSITE" id="PS51348">
    <property type="entry name" value="GLYCOSYL_HYDROL_F22_2"/>
    <property type="match status" value="1"/>
</dbReference>
<protein>
    <submittedName>
        <fullName evidence="12">Fibroblast growth factor receptor 3</fullName>
    </submittedName>
</protein>
<feature type="transmembrane region" description="Helical" evidence="9">
    <location>
        <begin position="515"/>
        <end position="538"/>
    </location>
</feature>
<dbReference type="InterPro" id="IPR007110">
    <property type="entry name" value="Ig-like_dom"/>
</dbReference>
<keyword evidence="5" id="KW-1015">Disulfide bond</keyword>
<dbReference type="EMBL" id="LNIX01000034">
    <property type="protein sequence ID" value="OXA40342.1"/>
    <property type="molecule type" value="Genomic_DNA"/>
</dbReference>
<evidence type="ECO:0000256" key="1">
    <source>
        <dbReference type="ARBA" id="ARBA00004167"/>
    </source>
</evidence>
<dbReference type="OrthoDB" id="3256376at2759"/>
<keyword evidence="3 9" id="KW-1133">Transmembrane helix</keyword>
<dbReference type="PROSITE" id="PS50835">
    <property type="entry name" value="IG_LIKE"/>
    <property type="match status" value="1"/>
</dbReference>
<name>A0A226D456_FOLCA</name>
<evidence type="ECO:0000259" key="11">
    <source>
        <dbReference type="PROSITE" id="PS50835"/>
    </source>
</evidence>
<feature type="region of interest" description="Disordered" evidence="8">
    <location>
        <begin position="249"/>
        <end position="279"/>
    </location>
</feature>
<feature type="domain" description="Protein kinase" evidence="10">
    <location>
        <begin position="602"/>
        <end position="752"/>
    </location>
</feature>
<dbReference type="SUPFAM" id="SSF56112">
    <property type="entry name" value="Protein kinase-like (PK-like)"/>
    <property type="match status" value="1"/>
</dbReference>
<dbReference type="InterPro" id="IPR017441">
    <property type="entry name" value="Protein_kinase_ATP_BS"/>
</dbReference>
<evidence type="ECO:0000256" key="2">
    <source>
        <dbReference type="ARBA" id="ARBA00022692"/>
    </source>
</evidence>
<dbReference type="InterPro" id="IPR023346">
    <property type="entry name" value="Lysozyme-like_dom_sf"/>
</dbReference>
<dbReference type="GO" id="GO:0007169">
    <property type="term" value="P:cell surface receptor protein tyrosine kinase signaling pathway"/>
    <property type="evidence" value="ECO:0007669"/>
    <property type="project" value="TreeGrafter"/>
</dbReference>
<evidence type="ECO:0000256" key="6">
    <source>
        <dbReference type="ARBA" id="ARBA00023180"/>
    </source>
</evidence>
<dbReference type="Pfam" id="PF00062">
    <property type="entry name" value="Lys"/>
    <property type="match status" value="1"/>
</dbReference>
<keyword evidence="12" id="KW-0675">Receptor</keyword>
<keyword evidence="4 9" id="KW-0472">Membrane</keyword>
<dbReference type="SUPFAM" id="SSF53955">
    <property type="entry name" value="Lysozyme-like"/>
    <property type="match status" value="1"/>
</dbReference>
<dbReference type="AlphaFoldDB" id="A0A226D456"/>
<dbReference type="Proteomes" id="UP000198287">
    <property type="component" value="Unassembled WGS sequence"/>
</dbReference>
<dbReference type="PROSITE" id="PS50011">
    <property type="entry name" value="PROTEIN_KINASE_DOM"/>
    <property type="match status" value="1"/>
</dbReference>
<keyword evidence="13" id="KW-1185">Reference proteome</keyword>
<dbReference type="PANTHER" id="PTHR24416">
    <property type="entry name" value="TYROSINE-PROTEIN KINASE RECEPTOR"/>
    <property type="match status" value="1"/>
</dbReference>
<keyword evidence="7" id="KW-0547">Nucleotide-binding</keyword>
<evidence type="ECO:0000256" key="3">
    <source>
        <dbReference type="ARBA" id="ARBA00022989"/>
    </source>
</evidence>
<sequence length="752" mass="84719">KYNATGKVLGQWDVGGNDDWWMLSGNLQINLQMRFIINGEGRIILSSEIISTKDFVFDQATLNGTFKGLLKETEDIQEHEELIISQIGQQLSDIVFYHPQGNKIMHVYVRACMQEAFLATNVVDIIKWPTPGLTTTSRPTSIATNLITTEVSSTSVYTTTLKPTEIITTETTVFRTSTEMLTETTEIPTTTTEIPTTTTETPTTTTEIPTTTTEIPRTTTEIPTTTTQILTTMAEIPTTMTEMPITSTEIPTTKDMGSTTQTTIDDRTTTEGTTIPPPVSDVCDLAQELTYVQGDTIDWNEQLQQWLCLANVTTGFNSSYIEFSNVTLNLVYYGIFKIQNKWCSDTYHSRADPCNIPCEDLLKNITASIHCAQIVYETLGFGAWPEFYSGCVLTSSLDYRSRCKKSPYLTPSENVFNEGSENQQISCEAKGVPRPSLRWDDETIRYIEKSGDRLKAKDNRERGADGNWVTRHSIIFTTVVRLDSRMYSCHAQNIAGVANHLYSAVVIPAERSTSWTLISIIAGSIMILLLAPFVLFLLRWRQKKVKLVKIYQQFKYGTSDDFLHINSPSDIQLPNVILETHRKIYELPFPSTLEIDPTRLTFNKAEILGHGAYGIVYRGMWDRCRTVAVKTMTDKGDDSKLAALLTEVKMMNYVGRHGNVVQLLGVQISSLRRGLVFVAVEYCSNGSLDDILHERRDDFDKATYYYGPGNTPLEYIPFENFVKPLSTHRQLLICCHQVCSAMEFLVSKKVEL</sequence>
<dbReference type="PANTHER" id="PTHR24416:SF600">
    <property type="entry name" value="PDGF- AND VEGF-RECEPTOR RELATED, ISOFORM J"/>
    <property type="match status" value="1"/>
</dbReference>
<dbReference type="InterPro" id="IPR000719">
    <property type="entry name" value="Prot_kinase_dom"/>
</dbReference>
<dbReference type="Gene3D" id="3.30.200.20">
    <property type="entry name" value="Phosphorylase Kinase, domain 1"/>
    <property type="match status" value="1"/>
</dbReference>
<dbReference type="Pfam" id="PF07714">
    <property type="entry name" value="PK_Tyr_Ser-Thr"/>
    <property type="match status" value="1"/>
</dbReference>
<evidence type="ECO:0000256" key="8">
    <source>
        <dbReference type="SAM" id="MobiDB-lite"/>
    </source>
</evidence>
<keyword evidence="7" id="KW-0067">ATP-binding</keyword>
<dbReference type="InterPro" id="IPR001245">
    <property type="entry name" value="Ser-Thr/Tyr_kinase_cat_dom"/>
</dbReference>
<dbReference type="SMART" id="SM00263">
    <property type="entry name" value="LYZ1"/>
    <property type="match status" value="1"/>
</dbReference>
<dbReference type="InterPro" id="IPR013783">
    <property type="entry name" value="Ig-like_fold"/>
</dbReference>
<evidence type="ECO:0000256" key="7">
    <source>
        <dbReference type="PROSITE-ProRule" id="PRU10141"/>
    </source>
</evidence>